<feature type="chain" id="PRO_5043713468" description="Probable beta-glucosidase G" evidence="18">
    <location>
        <begin position="20"/>
        <end position="744"/>
    </location>
</feature>
<keyword evidence="9" id="KW-0325">Glycoprotein</keyword>
<comment type="pathway">
    <text evidence="3">Glycan metabolism; cellulose degradation.</text>
</comment>
<keyword evidence="12" id="KW-0624">Polysaccharide degradation</keyword>
<evidence type="ECO:0000256" key="10">
    <source>
        <dbReference type="ARBA" id="ARBA00023277"/>
    </source>
</evidence>
<evidence type="ECO:0000256" key="4">
    <source>
        <dbReference type="ARBA" id="ARBA00005336"/>
    </source>
</evidence>
<evidence type="ECO:0000259" key="19">
    <source>
        <dbReference type="SMART" id="SM01217"/>
    </source>
</evidence>
<comment type="catalytic activity">
    <reaction evidence="1">
        <text>Hydrolysis of terminal, non-reducing beta-D-glucosyl residues with release of beta-D-glucose.</text>
        <dbReference type="EC" id="3.2.1.21"/>
    </reaction>
</comment>
<evidence type="ECO:0000256" key="17">
    <source>
        <dbReference type="ARBA" id="ARBA00041808"/>
    </source>
</evidence>
<reference evidence="20 21" key="1">
    <citation type="submission" date="2024-01" db="EMBL/GenBank/DDBJ databases">
        <title>Comparative genomics of Cryptococcus and Kwoniella reveals pathogenesis evolution and contrasting modes of karyotype evolution via chromosome fusion or intercentromeric recombination.</title>
        <authorList>
            <person name="Coelho M.A."/>
            <person name="David-Palma M."/>
            <person name="Shea T."/>
            <person name="Bowers K."/>
            <person name="McGinley-Smith S."/>
            <person name="Mohammad A.W."/>
            <person name="Gnirke A."/>
            <person name="Yurkov A.M."/>
            <person name="Nowrousian M."/>
            <person name="Sun S."/>
            <person name="Cuomo C.A."/>
            <person name="Heitman J."/>
        </authorList>
    </citation>
    <scope>NUCLEOTIDE SEQUENCE [LARGE SCALE GENOMIC DNA]</scope>
    <source>
        <strain evidence="20 21">CBS 6074</strain>
    </source>
</reference>
<evidence type="ECO:0000313" key="21">
    <source>
        <dbReference type="Proteomes" id="UP001355207"/>
    </source>
</evidence>
<dbReference type="GO" id="GO:0009251">
    <property type="term" value="P:glucan catabolic process"/>
    <property type="evidence" value="ECO:0007669"/>
    <property type="project" value="TreeGrafter"/>
</dbReference>
<feature type="signal peptide" evidence="18">
    <location>
        <begin position="1"/>
        <end position="19"/>
    </location>
</feature>
<accession>A0AAX4JUR0</accession>
<keyword evidence="6" id="KW-0964">Secreted</keyword>
<dbReference type="FunFam" id="3.20.20.300:FF:000002">
    <property type="entry name" value="Probable beta-glucosidase"/>
    <property type="match status" value="1"/>
</dbReference>
<evidence type="ECO:0000313" key="20">
    <source>
        <dbReference type="EMBL" id="WWC88926.1"/>
    </source>
</evidence>
<evidence type="ECO:0000256" key="3">
    <source>
        <dbReference type="ARBA" id="ARBA00004987"/>
    </source>
</evidence>
<keyword evidence="10" id="KW-0119">Carbohydrate metabolism</keyword>
<dbReference type="Proteomes" id="UP001355207">
    <property type="component" value="Chromosome 4"/>
</dbReference>
<dbReference type="AlphaFoldDB" id="A0AAX4JUR0"/>
<dbReference type="SMART" id="SM01217">
    <property type="entry name" value="Fn3_like"/>
    <property type="match status" value="1"/>
</dbReference>
<evidence type="ECO:0000256" key="1">
    <source>
        <dbReference type="ARBA" id="ARBA00000448"/>
    </source>
</evidence>
<evidence type="ECO:0000256" key="8">
    <source>
        <dbReference type="ARBA" id="ARBA00022801"/>
    </source>
</evidence>
<dbReference type="GO" id="GO:0008422">
    <property type="term" value="F:beta-glucosidase activity"/>
    <property type="evidence" value="ECO:0007669"/>
    <property type="project" value="UniProtKB-EC"/>
</dbReference>
<proteinExistence type="inferred from homology"/>
<dbReference type="Pfam" id="PF00933">
    <property type="entry name" value="Glyco_hydro_3"/>
    <property type="match status" value="1"/>
</dbReference>
<evidence type="ECO:0000256" key="15">
    <source>
        <dbReference type="ARBA" id="ARBA00041276"/>
    </source>
</evidence>
<comment type="subcellular location">
    <subcellularLocation>
        <location evidence="2">Secreted</location>
    </subcellularLocation>
</comment>
<keyword evidence="8" id="KW-0378">Hydrolase</keyword>
<evidence type="ECO:0000256" key="13">
    <source>
        <dbReference type="ARBA" id="ARBA00024983"/>
    </source>
</evidence>
<comment type="function">
    <text evidence="13">Beta-glucosidases are one of a number of cellulolytic enzymes involved in the degradation of cellulosic biomass. Catalyzes the last step releasing glucose from the inhibitory cellobiose.</text>
</comment>
<dbReference type="InterPro" id="IPR017853">
    <property type="entry name" value="GH"/>
</dbReference>
<gene>
    <name evidence="20" type="ORF">L201_003841</name>
</gene>
<evidence type="ECO:0000256" key="5">
    <source>
        <dbReference type="ARBA" id="ARBA00012744"/>
    </source>
</evidence>
<dbReference type="EC" id="3.2.1.21" evidence="5"/>
<evidence type="ECO:0000256" key="12">
    <source>
        <dbReference type="ARBA" id="ARBA00023326"/>
    </source>
</evidence>
<evidence type="ECO:0000256" key="16">
    <source>
        <dbReference type="ARBA" id="ARBA00041601"/>
    </source>
</evidence>
<dbReference type="Gene3D" id="3.20.20.300">
    <property type="entry name" value="Glycoside hydrolase, family 3, N-terminal domain"/>
    <property type="match status" value="1"/>
</dbReference>
<dbReference type="SUPFAM" id="SSF51445">
    <property type="entry name" value="(Trans)glycosidases"/>
    <property type="match status" value="1"/>
</dbReference>
<evidence type="ECO:0000256" key="9">
    <source>
        <dbReference type="ARBA" id="ARBA00023180"/>
    </source>
</evidence>
<dbReference type="Pfam" id="PF14310">
    <property type="entry name" value="Fn3-like"/>
    <property type="match status" value="1"/>
</dbReference>
<dbReference type="PANTHER" id="PTHR42715">
    <property type="entry name" value="BETA-GLUCOSIDASE"/>
    <property type="match status" value="1"/>
</dbReference>
<organism evidence="20 21">
    <name type="scientific">Kwoniella dendrophila CBS 6074</name>
    <dbReference type="NCBI Taxonomy" id="1295534"/>
    <lineage>
        <taxon>Eukaryota</taxon>
        <taxon>Fungi</taxon>
        <taxon>Dikarya</taxon>
        <taxon>Basidiomycota</taxon>
        <taxon>Agaricomycotina</taxon>
        <taxon>Tremellomycetes</taxon>
        <taxon>Tremellales</taxon>
        <taxon>Cryptococcaceae</taxon>
        <taxon>Kwoniella</taxon>
    </lineage>
</organism>
<evidence type="ECO:0000256" key="14">
    <source>
        <dbReference type="ARBA" id="ARBA00039579"/>
    </source>
</evidence>
<dbReference type="Gene3D" id="3.40.50.1700">
    <property type="entry name" value="Glycoside hydrolase family 3 C-terminal domain"/>
    <property type="match status" value="1"/>
</dbReference>
<evidence type="ECO:0000256" key="2">
    <source>
        <dbReference type="ARBA" id="ARBA00004613"/>
    </source>
</evidence>
<dbReference type="PRINTS" id="PR00133">
    <property type="entry name" value="GLHYDRLASE3"/>
</dbReference>
<evidence type="ECO:0000256" key="7">
    <source>
        <dbReference type="ARBA" id="ARBA00022729"/>
    </source>
</evidence>
<dbReference type="PANTHER" id="PTHR42715:SF12">
    <property type="entry name" value="BETA-GLUCOSIDASE G-RELATED"/>
    <property type="match status" value="1"/>
</dbReference>
<keyword evidence="11" id="KW-0326">Glycosidase</keyword>
<evidence type="ECO:0000256" key="18">
    <source>
        <dbReference type="SAM" id="SignalP"/>
    </source>
</evidence>
<dbReference type="InterPro" id="IPR026891">
    <property type="entry name" value="Fn3-like"/>
</dbReference>
<keyword evidence="21" id="KW-1185">Reference proteome</keyword>
<evidence type="ECO:0000256" key="6">
    <source>
        <dbReference type="ARBA" id="ARBA00022525"/>
    </source>
</evidence>
<keyword evidence="7 18" id="KW-0732">Signal</keyword>
<dbReference type="InterPro" id="IPR036962">
    <property type="entry name" value="Glyco_hydro_3_N_sf"/>
</dbReference>
<dbReference type="RefSeq" id="XP_066075689.1">
    <property type="nucleotide sequence ID" value="XM_066219592.1"/>
</dbReference>
<dbReference type="InterPro" id="IPR036881">
    <property type="entry name" value="Glyco_hydro_3_C_sf"/>
</dbReference>
<dbReference type="GO" id="GO:0005576">
    <property type="term" value="C:extracellular region"/>
    <property type="evidence" value="ECO:0007669"/>
    <property type="project" value="UniProtKB-SubCell"/>
</dbReference>
<protein>
    <recommendedName>
        <fullName evidence="14">Probable beta-glucosidase G</fullName>
        <ecNumber evidence="5">3.2.1.21</ecNumber>
    </recommendedName>
    <alternativeName>
        <fullName evidence="15">Beta-D-glucoside glucohydrolase G</fullName>
    </alternativeName>
    <alternativeName>
        <fullName evidence="16">Cellobiase G</fullName>
    </alternativeName>
    <alternativeName>
        <fullName evidence="17">Gentiobiase G</fullName>
    </alternativeName>
</protein>
<dbReference type="SUPFAM" id="SSF52279">
    <property type="entry name" value="Beta-D-glucan exohydrolase, C-terminal domain"/>
    <property type="match status" value="1"/>
</dbReference>
<dbReference type="InterPro" id="IPR013783">
    <property type="entry name" value="Ig-like_fold"/>
</dbReference>
<sequence length="744" mass="79368">MHIAALLVPAVLCANIASGQYVIPAADGSNGWADALAKAKTLVGQMTTEEKLNITQQNSAFPRVGEVDRLGYTGLFYADGSEGVRGAPFSSAFPMALNGAASFDRNLLYRRAVAIGEEARAKGINVQFGPGVNILRTPGAGRAFEYQGADPYLSGQTAAEHVKGVQSQGVMSMMRHYIGNEQETGRRWTSSNIDDRTAHEVYLWPFQDAVQAGVASTMCSYNGLNGTYACADNTSLGKWLHEELKFQGWVLSDYGAVVAGQEANAANAGLDSVIGAAFTSYSDSPAPGFKYPFGPSSVLASAIANGTVSEARLDDMANRIVSAWYKLGQDNGFPALNTSTNALSQAHNDLIREIGSKSIVLLKNNGTLPLAKNKSLYVFGQAASVDLKGSPYPVSFGFAPDADMGTFLGGQGSSYVSAPYVITLLDALAEQARSQGTQVFGYTDNFNHTVQATYAAAAITADATCLVDVRQTCSEGYDRQNLTASWEGDETIVAVASQCANTAVIYSACGPFNVTAWVDHPNVTAILNAGGLGQEAGHSLVDVLYGVVNPSARLPYSIAHDLGDYAALPDFTIKAQNTSFVDVEYTEGLLVDYRWFDKNNIEPAFAFGFGLSYTTFDYSNLSVQPSTATLDKFAAANSTELYDCLALITIDITNSGTVAGSEVPQLYIGSPADGAPVKVLRGFETVGLDCKAKKTVSYNLTRRDLSFWDTYNGGWTLPSGEYKVYVGASSRDIRENGSFRFTLK</sequence>
<dbReference type="InterPro" id="IPR002772">
    <property type="entry name" value="Glyco_hydro_3_C"/>
</dbReference>
<dbReference type="InterPro" id="IPR001764">
    <property type="entry name" value="Glyco_hydro_3_N"/>
</dbReference>
<dbReference type="GeneID" id="91094511"/>
<dbReference type="InterPro" id="IPR050288">
    <property type="entry name" value="Cellulose_deg_GH3"/>
</dbReference>
<evidence type="ECO:0000256" key="11">
    <source>
        <dbReference type="ARBA" id="ARBA00023295"/>
    </source>
</evidence>
<name>A0AAX4JUR0_9TREE</name>
<comment type="similarity">
    <text evidence="4">Belongs to the glycosyl hydrolase 3 family.</text>
</comment>
<dbReference type="Pfam" id="PF01915">
    <property type="entry name" value="Glyco_hydro_3_C"/>
    <property type="match status" value="1"/>
</dbReference>
<dbReference type="Gene3D" id="2.60.40.10">
    <property type="entry name" value="Immunoglobulins"/>
    <property type="match status" value="1"/>
</dbReference>
<dbReference type="EMBL" id="CP144101">
    <property type="protein sequence ID" value="WWC88926.1"/>
    <property type="molecule type" value="Genomic_DNA"/>
</dbReference>
<feature type="domain" description="Fibronectin type III-like" evidence="19">
    <location>
        <begin position="662"/>
        <end position="730"/>
    </location>
</feature>